<dbReference type="GO" id="GO:0004488">
    <property type="term" value="F:methylenetetrahydrofolate dehydrogenase (NADP+) activity"/>
    <property type="evidence" value="ECO:0007669"/>
    <property type="project" value="UniProtKB-UniRule"/>
</dbReference>
<feature type="binding site" evidence="8">
    <location>
        <begin position="164"/>
        <end position="166"/>
    </location>
    <ligand>
        <name>NADP(+)</name>
        <dbReference type="ChEBI" id="CHEBI:58349"/>
    </ligand>
</feature>
<dbReference type="GO" id="GO:0000105">
    <property type="term" value="P:L-histidine biosynthetic process"/>
    <property type="evidence" value="ECO:0007669"/>
    <property type="project" value="UniProtKB-KW"/>
</dbReference>
<dbReference type="EC" id="3.5.4.9" evidence="8"/>
<keyword evidence="8" id="KW-0368">Histidine biosynthesis</keyword>
<keyword evidence="6 8" id="KW-0560">Oxidoreductase</keyword>
<dbReference type="GO" id="GO:0009086">
    <property type="term" value="P:methionine biosynthetic process"/>
    <property type="evidence" value="ECO:0007669"/>
    <property type="project" value="UniProtKB-KW"/>
</dbReference>
<dbReference type="GO" id="GO:0006164">
    <property type="term" value="P:purine nucleotide biosynthetic process"/>
    <property type="evidence" value="ECO:0007669"/>
    <property type="project" value="UniProtKB-KW"/>
</dbReference>
<dbReference type="Pfam" id="PF02882">
    <property type="entry name" value="THF_DHG_CYH_C"/>
    <property type="match status" value="1"/>
</dbReference>
<dbReference type="InterPro" id="IPR020631">
    <property type="entry name" value="THF_DH/CycHdrlase_NAD-bd_dom"/>
</dbReference>
<protein>
    <recommendedName>
        <fullName evidence="8">Bifunctional protein FolD</fullName>
    </recommendedName>
    <domain>
        <recommendedName>
            <fullName evidence="8">Methylenetetrahydrofolate dehydrogenase</fullName>
            <ecNumber evidence="8">1.5.1.5</ecNumber>
        </recommendedName>
    </domain>
    <domain>
        <recommendedName>
            <fullName evidence="8">Methenyltetrahydrofolate cyclohydrolase</fullName>
            <ecNumber evidence="8">3.5.4.9</ecNumber>
        </recommendedName>
    </domain>
</protein>
<gene>
    <name evidence="8" type="primary">folD</name>
    <name evidence="11" type="ORF">ACFQMA_07350</name>
</gene>
<dbReference type="AlphaFoldDB" id="A0ABD5Y193"/>
<keyword evidence="12" id="KW-1185">Reference proteome</keyword>
<dbReference type="InterPro" id="IPR046346">
    <property type="entry name" value="Aminoacid_DH-like_N_sf"/>
</dbReference>
<dbReference type="RefSeq" id="WP_274325237.1">
    <property type="nucleotide sequence ID" value="NZ_CP118158.1"/>
</dbReference>
<dbReference type="EMBL" id="JBHTAS010000001">
    <property type="protein sequence ID" value="MFC7139654.1"/>
    <property type="molecule type" value="Genomic_DNA"/>
</dbReference>
<dbReference type="CDD" id="cd01080">
    <property type="entry name" value="NAD_bind_m-THF_DH_Cyclohyd"/>
    <property type="match status" value="1"/>
</dbReference>
<keyword evidence="8" id="KW-0028">Amino-acid biosynthesis</keyword>
<comment type="pathway">
    <text evidence="1 8">One-carbon metabolism; tetrahydrofolate interconversion.</text>
</comment>
<comment type="catalytic activity">
    <reaction evidence="8">
        <text>(6R)-5,10-methylene-5,6,7,8-tetrahydrofolate + NADP(+) = (6R)-5,10-methenyltetrahydrofolate + NADPH</text>
        <dbReference type="Rhea" id="RHEA:22812"/>
        <dbReference type="ChEBI" id="CHEBI:15636"/>
        <dbReference type="ChEBI" id="CHEBI:57455"/>
        <dbReference type="ChEBI" id="CHEBI:57783"/>
        <dbReference type="ChEBI" id="CHEBI:58349"/>
        <dbReference type="EC" id="1.5.1.5"/>
    </reaction>
</comment>
<dbReference type="GeneID" id="78819912"/>
<evidence type="ECO:0000313" key="11">
    <source>
        <dbReference type="EMBL" id="MFC7139654.1"/>
    </source>
</evidence>
<dbReference type="EC" id="1.5.1.5" evidence="8"/>
<comment type="similarity">
    <text evidence="8">Belongs to the tetrahydrofolate dehydrogenase/cyclohydrolase family.</text>
</comment>
<evidence type="ECO:0000256" key="3">
    <source>
        <dbReference type="ARBA" id="ARBA00022563"/>
    </source>
</evidence>
<evidence type="ECO:0000256" key="8">
    <source>
        <dbReference type="HAMAP-Rule" id="MF_01576"/>
    </source>
</evidence>
<evidence type="ECO:0000256" key="6">
    <source>
        <dbReference type="ARBA" id="ARBA00023002"/>
    </source>
</evidence>
<dbReference type="Gene3D" id="3.40.50.10860">
    <property type="entry name" value="Leucine Dehydrogenase, chain A, domain 1"/>
    <property type="match status" value="1"/>
</dbReference>
<dbReference type="SUPFAM" id="SSF51735">
    <property type="entry name" value="NAD(P)-binding Rossmann-fold domains"/>
    <property type="match status" value="1"/>
</dbReference>
<evidence type="ECO:0000259" key="10">
    <source>
        <dbReference type="Pfam" id="PF02882"/>
    </source>
</evidence>
<dbReference type="FunFam" id="3.40.50.720:FF:000189">
    <property type="entry name" value="Bifunctional protein FolD"/>
    <property type="match status" value="1"/>
</dbReference>
<organism evidence="11 12">
    <name type="scientific">Halosimplex aquaticum</name>
    <dbReference type="NCBI Taxonomy" id="3026162"/>
    <lineage>
        <taxon>Archaea</taxon>
        <taxon>Methanobacteriati</taxon>
        <taxon>Methanobacteriota</taxon>
        <taxon>Stenosarchaea group</taxon>
        <taxon>Halobacteria</taxon>
        <taxon>Halobacteriales</taxon>
        <taxon>Haloarculaceae</taxon>
        <taxon>Halosimplex</taxon>
    </lineage>
</organism>
<dbReference type="PANTHER" id="PTHR48099:SF5">
    <property type="entry name" value="C-1-TETRAHYDROFOLATE SYNTHASE, CYTOPLASMIC"/>
    <property type="match status" value="1"/>
</dbReference>
<evidence type="ECO:0000313" key="12">
    <source>
        <dbReference type="Proteomes" id="UP001596432"/>
    </source>
</evidence>
<comment type="caution">
    <text evidence="8">Lacks conserved residue(s) required for the propagation of feature annotation.</text>
</comment>
<accession>A0ABD5Y193</accession>
<feature type="domain" description="Tetrahydrofolate dehydrogenase/cyclohydrolase NAD(P)-binding" evidence="10">
    <location>
        <begin position="138"/>
        <end position="289"/>
    </location>
</feature>
<keyword evidence="5 8" id="KW-0521">NADP</keyword>
<dbReference type="HAMAP" id="MF_01576">
    <property type="entry name" value="THF_DHG_CYH"/>
    <property type="match status" value="1"/>
</dbReference>
<dbReference type="PRINTS" id="PR00085">
    <property type="entry name" value="THFDHDRGNASE"/>
</dbReference>
<dbReference type="Gene3D" id="3.40.50.720">
    <property type="entry name" value="NAD(P)-binding Rossmann-like Domain"/>
    <property type="match status" value="1"/>
</dbReference>
<evidence type="ECO:0000256" key="5">
    <source>
        <dbReference type="ARBA" id="ARBA00022857"/>
    </source>
</evidence>
<evidence type="ECO:0000256" key="4">
    <source>
        <dbReference type="ARBA" id="ARBA00022801"/>
    </source>
</evidence>
<evidence type="ECO:0000256" key="1">
    <source>
        <dbReference type="ARBA" id="ARBA00004777"/>
    </source>
</evidence>
<keyword evidence="3 8" id="KW-0554">One-carbon metabolism</keyword>
<evidence type="ECO:0000256" key="2">
    <source>
        <dbReference type="ARBA" id="ARBA00011738"/>
    </source>
</evidence>
<comment type="caution">
    <text evidence="11">The sequence shown here is derived from an EMBL/GenBank/DDBJ whole genome shotgun (WGS) entry which is preliminary data.</text>
</comment>
<dbReference type="InterPro" id="IPR036291">
    <property type="entry name" value="NAD(P)-bd_dom_sf"/>
</dbReference>
<feature type="binding site" evidence="8">
    <location>
        <position position="234"/>
    </location>
    <ligand>
        <name>NADP(+)</name>
        <dbReference type="ChEBI" id="CHEBI:58349"/>
    </ligand>
</feature>
<name>A0ABD5Y193_9EURY</name>
<evidence type="ECO:0000259" key="9">
    <source>
        <dbReference type="Pfam" id="PF00763"/>
    </source>
</evidence>
<dbReference type="GO" id="GO:0004477">
    <property type="term" value="F:methenyltetrahydrofolate cyclohydrolase activity"/>
    <property type="evidence" value="ECO:0007669"/>
    <property type="project" value="UniProtKB-UniRule"/>
</dbReference>
<dbReference type="Proteomes" id="UP001596432">
    <property type="component" value="Unassembled WGS sequence"/>
</dbReference>
<comment type="catalytic activity">
    <reaction evidence="8">
        <text>(6R)-5,10-methenyltetrahydrofolate + H2O = (6R)-10-formyltetrahydrofolate + H(+)</text>
        <dbReference type="Rhea" id="RHEA:23700"/>
        <dbReference type="ChEBI" id="CHEBI:15377"/>
        <dbReference type="ChEBI" id="CHEBI:15378"/>
        <dbReference type="ChEBI" id="CHEBI:57455"/>
        <dbReference type="ChEBI" id="CHEBI:195366"/>
        <dbReference type="EC" id="3.5.4.9"/>
    </reaction>
</comment>
<feature type="domain" description="Tetrahydrofolate dehydrogenase/cyclohydrolase catalytic" evidence="9">
    <location>
        <begin position="5"/>
        <end position="119"/>
    </location>
</feature>
<keyword evidence="8" id="KW-0658">Purine biosynthesis</keyword>
<proteinExistence type="inferred from homology"/>
<dbReference type="GO" id="GO:0035999">
    <property type="term" value="P:tetrahydrofolate interconversion"/>
    <property type="evidence" value="ECO:0007669"/>
    <property type="project" value="UniProtKB-UniRule"/>
</dbReference>
<dbReference type="Pfam" id="PF00763">
    <property type="entry name" value="THF_DHG_CYH"/>
    <property type="match status" value="1"/>
</dbReference>
<dbReference type="InterPro" id="IPR020630">
    <property type="entry name" value="THF_DH/CycHdrlase_cat_dom"/>
</dbReference>
<dbReference type="PANTHER" id="PTHR48099">
    <property type="entry name" value="C-1-TETRAHYDROFOLATE SYNTHASE, CYTOPLASMIC-RELATED"/>
    <property type="match status" value="1"/>
</dbReference>
<reference evidence="11 12" key="1">
    <citation type="journal article" date="2019" name="Int. J. Syst. Evol. Microbiol.">
        <title>The Global Catalogue of Microorganisms (GCM) 10K type strain sequencing project: providing services to taxonomists for standard genome sequencing and annotation.</title>
        <authorList>
            <consortium name="The Broad Institute Genomics Platform"/>
            <consortium name="The Broad Institute Genome Sequencing Center for Infectious Disease"/>
            <person name="Wu L."/>
            <person name="Ma J."/>
        </authorList>
    </citation>
    <scope>NUCLEOTIDE SEQUENCE [LARGE SCALE GENOMIC DNA]</scope>
    <source>
        <strain evidence="11 12">XZYJT29</strain>
    </source>
</reference>
<keyword evidence="4 8" id="KW-0378">Hydrolase</keyword>
<comment type="function">
    <text evidence="8">Catalyzes the oxidation of 5,10-methylenetetrahydrofolate to 5,10-methenyltetrahydrofolate and then the hydrolysis of 5,10-methenyltetrahydrofolate to 10-formyltetrahydrofolate.</text>
</comment>
<evidence type="ECO:0000256" key="7">
    <source>
        <dbReference type="ARBA" id="ARBA00023268"/>
    </source>
</evidence>
<dbReference type="InterPro" id="IPR000672">
    <property type="entry name" value="THF_DH/CycHdrlase"/>
</dbReference>
<keyword evidence="7 8" id="KW-0511">Multifunctional enzyme</keyword>
<dbReference type="SUPFAM" id="SSF53223">
    <property type="entry name" value="Aminoacid dehydrogenase-like, N-terminal domain"/>
    <property type="match status" value="1"/>
</dbReference>
<dbReference type="FunFam" id="3.40.50.10860:FF:000005">
    <property type="entry name" value="C-1-tetrahydrofolate synthase, cytoplasmic, putative"/>
    <property type="match status" value="1"/>
</dbReference>
<keyword evidence="8" id="KW-0486">Methionine biosynthesis</keyword>
<sequence length="296" mass="31183">MATTLDGEALAARLREDLQESVELLADAGVRPGLATIHMGDDPAAESYVAMKRRDCDELGIDGTHVDLDPDAPASTLHDVLADLNADPTVHGILVQDDVPDYVDWQAAVRRIDPEKDIDGLHPENVGRLVAGEPRFVPCTPLGIQRLLAEYEIGLVGADVVVVNRSMIVGKPLAALATQRGDGGDATVTVCHSRTADLAAKTRAADVLVVAVDSPRFLDGSMVSEGTTVIDVGIGRVPADTDKGYELVGDVDAESVEPKADYFAPVPGGVGPMTRVMLHNNTVEAARLQTDAAIGE</sequence>
<comment type="subunit">
    <text evidence="2 8">Homodimer.</text>
</comment>